<evidence type="ECO:0000259" key="17">
    <source>
        <dbReference type="PROSITE" id="PS50192"/>
    </source>
</evidence>
<reference evidence="19" key="1">
    <citation type="submission" date="2016-07" db="EMBL/GenBank/DDBJ databases">
        <authorList>
            <person name="Florea S."/>
            <person name="Webb J.S."/>
            <person name="Jaromczyk J."/>
            <person name="Schardl C.L."/>
        </authorList>
    </citation>
    <scope>NUCLEOTIDE SEQUENCE [LARGE SCALE GENOMIC DNA]</scope>
    <source>
        <strain evidence="19">1YdBTEX2</strain>
    </source>
</reference>
<name>A0A1D3K0T9_PSEVE</name>
<keyword evidence="13" id="KW-0175">Coiled coil</keyword>
<evidence type="ECO:0000256" key="11">
    <source>
        <dbReference type="ARBA" id="ARBA00029447"/>
    </source>
</evidence>
<dbReference type="InterPro" id="IPR004089">
    <property type="entry name" value="MCPsignal_dom"/>
</dbReference>
<dbReference type="NCBIfam" id="TIGR00229">
    <property type="entry name" value="sensory_box"/>
    <property type="match status" value="1"/>
</dbReference>
<keyword evidence="8 14" id="KW-1133">Transmembrane helix</keyword>
<feature type="domain" description="Methyl-accepting transducer" evidence="15">
    <location>
        <begin position="246"/>
        <end position="482"/>
    </location>
</feature>
<keyword evidence="10 12" id="KW-0807">Transducer</keyword>
<dbReference type="CDD" id="cd00130">
    <property type="entry name" value="PAS"/>
    <property type="match status" value="1"/>
</dbReference>
<dbReference type="EMBL" id="LT599583">
    <property type="protein sequence ID" value="SBW81947.1"/>
    <property type="molecule type" value="Genomic_DNA"/>
</dbReference>
<sequence>MNAAIHPNLPHFDEPPISRLDPKGVLLSCNAAYLRMCGLREDELIGKPHEQINDPRMPAVVIDSMWRALRAGVPWTGPVMGRHRQGGHYWHTLYVVPLFDGGELSALGTVYQPISREEILAASTLYARLDRGQSPWAPGQRSTALLASHGLQLSLGLLALGAIITAQLPLATGLLALFALLLAGLQPALRQRRLTRKILGQYREIYSEPLLAPLHSGHADSSALLAMALNSQRARMTTVMSRISINSEVLRQQAHTSAEVVENTAEQLNRQVRETEQTAAAINQMSATIQELSRNLQSTAQAAQNANQLAYDGERLSDDSQNSTQTMRSSVEEIGSAVGNLADAIESIGGIASVIQSIAEQTNLLALNAAIEAARAGESGRGFAVVADEVRSLASRTRDSTHEIQRSIESLRSGSGNALTTAKRGEQAALRASADVQQTRQALVRIYEEVGQISSMNQQMAAAIEQQGQVAEQINQQITEIAGLTERTSQQAGRTTEISQTLHQLAESQLSLAQRFIKG</sequence>
<dbReference type="GO" id="GO:0006935">
    <property type="term" value="P:chemotaxis"/>
    <property type="evidence" value="ECO:0007669"/>
    <property type="project" value="UniProtKB-KW"/>
</dbReference>
<feature type="transmembrane region" description="Helical" evidence="14">
    <location>
        <begin position="170"/>
        <end position="189"/>
    </location>
</feature>
<dbReference type="SUPFAM" id="SSF55785">
    <property type="entry name" value="PYP-like sensor domain (PAS domain)"/>
    <property type="match status" value="1"/>
</dbReference>
<evidence type="ECO:0000256" key="10">
    <source>
        <dbReference type="ARBA" id="ARBA00023224"/>
    </source>
</evidence>
<dbReference type="SUPFAM" id="SSF58104">
    <property type="entry name" value="Methyl-accepting chemotaxis protein (MCP) signaling domain"/>
    <property type="match status" value="1"/>
</dbReference>
<keyword evidence="7" id="KW-0808">Transferase</keyword>
<evidence type="ECO:0000256" key="12">
    <source>
        <dbReference type="PROSITE-ProRule" id="PRU00284"/>
    </source>
</evidence>
<evidence type="ECO:0000259" key="15">
    <source>
        <dbReference type="PROSITE" id="PS50111"/>
    </source>
</evidence>
<keyword evidence="3" id="KW-0488">Methylation</keyword>
<dbReference type="InterPro" id="IPR013656">
    <property type="entry name" value="PAS_4"/>
</dbReference>
<feature type="domain" description="PAS" evidence="16">
    <location>
        <begin position="16"/>
        <end position="72"/>
    </location>
</feature>
<evidence type="ECO:0000256" key="1">
    <source>
        <dbReference type="ARBA" id="ARBA00004429"/>
    </source>
</evidence>
<dbReference type="Pfam" id="PF08448">
    <property type="entry name" value="PAS_4"/>
    <property type="match status" value="1"/>
</dbReference>
<dbReference type="InterPro" id="IPR000727">
    <property type="entry name" value="T_SNARE_dom"/>
</dbReference>
<dbReference type="PROSITE" id="PS50112">
    <property type="entry name" value="PAS"/>
    <property type="match status" value="1"/>
</dbReference>
<dbReference type="AlphaFoldDB" id="A0A1D3K0T9"/>
<proteinExistence type="inferred from homology"/>
<evidence type="ECO:0000313" key="18">
    <source>
        <dbReference type="EMBL" id="SBW81947.1"/>
    </source>
</evidence>
<dbReference type="Pfam" id="PF00015">
    <property type="entry name" value="MCPsignal"/>
    <property type="match status" value="1"/>
</dbReference>
<dbReference type="GO" id="GO:0016301">
    <property type="term" value="F:kinase activity"/>
    <property type="evidence" value="ECO:0007669"/>
    <property type="project" value="UniProtKB-KW"/>
</dbReference>
<dbReference type="PANTHER" id="PTHR32089:SF74">
    <property type="entry name" value="METHYL-ACCEPTING CHEMOTAXIS PROTEIN AER"/>
    <property type="match status" value="1"/>
</dbReference>
<evidence type="ECO:0000313" key="19">
    <source>
        <dbReference type="Proteomes" id="UP000245431"/>
    </source>
</evidence>
<evidence type="ECO:0000256" key="9">
    <source>
        <dbReference type="ARBA" id="ARBA00023136"/>
    </source>
</evidence>
<keyword evidence="6 14" id="KW-0812">Transmembrane</keyword>
<keyword evidence="4" id="KW-0145">Chemotaxis</keyword>
<evidence type="ECO:0000256" key="5">
    <source>
        <dbReference type="ARBA" id="ARBA00022519"/>
    </source>
</evidence>
<keyword evidence="9 14" id="KW-0472">Membrane</keyword>
<dbReference type="PROSITE" id="PS50192">
    <property type="entry name" value="T_SNARE"/>
    <property type="match status" value="1"/>
</dbReference>
<evidence type="ECO:0000256" key="4">
    <source>
        <dbReference type="ARBA" id="ARBA00022500"/>
    </source>
</evidence>
<dbReference type="GO" id="GO:0005886">
    <property type="term" value="C:plasma membrane"/>
    <property type="evidence" value="ECO:0007669"/>
    <property type="project" value="UniProtKB-SubCell"/>
</dbReference>
<protein>
    <recommendedName>
        <fullName evidence="20">Chemotaxis protein</fullName>
    </recommendedName>
</protein>
<evidence type="ECO:0000256" key="8">
    <source>
        <dbReference type="ARBA" id="ARBA00022989"/>
    </source>
</evidence>
<feature type="coiled-coil region" evidence="13">
    <location>
        <begin position="251"/>
        <end position="309"/>
    </location>
</feature>
<dbReference type="RefSeq" id="WP_017846855.1">
    <property type="nucleotide sequence ID" value="NZ_AOUH01000018.1"/>
</dbReference>
<evidence type="ECO:0000256" key="6">
    <source>
        <dbReference type="ARBA" id="ARBA00022692"/>
    </source>
</evidence>
<dbReference type="GO" id="GO:0007165">
    <property type="term" value="P:signal transduction"/>
    <property type="evidence" value="ECO:0007669"/>
    <property type="project" value="UniProtKB-KW"/>
</dbReference>
<evidence type="ECO:0000256" key="13">
    <source>
        <dbReference type="SAM" id="Coils"/>
    </source>
</evidence>
<keyword evidence="7" id="KW-0418">Kinase</keyword>
<dbReference type="InterPro" id="IPR000014">
    <property type="entry name" value="PAS"/>
</dbReference>
<feature type="domain" description="T-SNARE coiled-coil homology" evidence="17">
    <location>
        <begin position="433"/>
        <end position="495"/>
    </location>
</feature>
<dbReference type="FunFam" id="1.10.287.950:FF:000001">
    <property type="entry name" value="Methyl-accepting chemotaxis sensory transducer"/>
    <property type="match status" value="1"/>
</dbReference>
<dbReference type="PANTHER" id="PTHR32089">
    <property type="entry name" value="METHYL-ACCEPTING CHEMOTAXIS PROTEIN MCPB"/>
    <property type="match status" value="1"/>
</dbReference>
<evidence type="ECO:0000256" key="3">
    <source>
        <dbReference type="ARBA" id="ARBA00022481"/>
    </source>
</evidence>
<keyword evidence="5" id="KW-0997">Cell inner membrane</keyword>
<organism evidence="18 19">
    <name type="scientific">Pseudomonas veronii 1YdBTEX2</name>
    <dbReference type="NCBI Taxonomy" id="1295141"/>
    <lineage>
        <taxon>Bacteria</taxon>
        <taxon>Pseudomonadati</taxon>
        <taxon>Pseudomonadota</taxon>
        <taxon>Gammaproteobacteria</taxon>
        <taxon>Pseudomonadales</taxon>
        <taxon>Pseudomonadaceae</taxon>
        <taxon>Pseudomonas</taxon>
    </lineage>
</organism>
<evidence type="ECO:0000256" key="14">
    <source>
        <dbReference type="SAM" id="Phobius"/>
    </source>
</evidence>
<dbReference type="CDD" id="cd11386">
    <property type="entry name" value="MCP_signal"/>
    <property type="match status" value="1"/>
</dbReference>
<comment type="subcellular location">
    <subcellularLocation>
        <location evidence="1">Cell inner membrane</location>
        <topology evidence="1">Multi-pass membrane protein</topology>
    </subcellularLocation>
</comment>
<dbReference type="Proteomes" id="UP000245431">
    <property type="component" value="Chromosome PVE_r1"/>
</dbReference>
<keyword evidence="2" id="KW-1003">Cell membrane</keyword>
<dbReference type="PROSITE" id="PS50111">
    <property type="entry name" value="CHEMOTAXIS_TRANSDUC_2"/>
    <property type="match status" value="1"/>
</dbReference>
<gene>
    <name evidence="18" type="ORF">PVE_R1G4065</name>
</gene>
<evidence type="ECO:0000256" key="7">
    <source>
        <dbReference type="ARBA" id="ARBA00022777"/>
    </source>
</evidence>
<comment type="similarity">
    <text evidence="11">Belongs to the methyl-accepting chemotaxis (MCP) protein family.</text>
</comment>
<evidence type="ECO:0008006" key="20">
    <source>
        <dbReference type="Google" id="ProtNLM"/>
    </source>
</evidence>
<evidence type="ECO:0000259" key="16">
    <source>
        <dbReference type="PROSITE" id="PS50112"/>
    </source>
</evidence>
<dbReference type="Gene3D" id="1.10.287.950">
    <property type="entry name" value="Methyl-accepting chemotaxis protein"/>
    <property type="match status" value="1"/>
</dbReference>
<dbReference type="InterPro" id="IPR035965">
    <property type="entry name" value="PAS-like_dom_sf"/>
</dbReference>
<accession>A0A1D3K0T9</accession>
<evidence type="ECO:0000256" key="2">
    <source>
        <dbReference type="ARBA" id="ARBA00022475"/>
    </source>
</evidence>
<dbReference type="SMART" id="SM00283">
    <property type="entry name" value="MA"/>
    <property type="match status" value="1"/>
</dbReference>
<dbReference type="Gene3D" id="3.30.450.20">
    <property type="entry name" value="PAS domain"/>
    <property type="match status" value="1"/>
</dbReference>